<organism evidence="3 4">
    <name type="scientific">Magallana gigas</name>
    <name type="common">Pacific oyster</name>
    <name type="synonym">Crassostrea gigas</name>
    <dbReference type="NCBI Taxonomy" id="29159"/>
    <lineage>
        <taxon>Eukaryota</taxon>
        <taxon>Metazoa</taxon>
        <taxon>Spiralia</taxon>
        <taxon>Lophotrochozoa</taxon>
        <taxon>Mollusca</taxon>
        <taxon>Bivalvia</taxon>
        <taxon>Autobranchia</taxon>
        <taxon>Pteriomorphia</taxon>
        <taxon>Ostreida</taxon>
        <taxon>Ostreoidea</taxon>
        <taxon>Ostreidae</taxon>
        <taxon>Magallana</taxon>
    </lineage>
</organism>
<dbReference type="Proteomes" id="UP000005408">
    <property type="component" value="Unassembled WGS sequence"/>
</dbReference>
<evidence type="ECO:0000313" key="4">
    <source>
        <dbReference type="Proteomes" id="UP000005408"/>
    </source>
</evidence>
<reference evidence="3" key="1">
    <citation type="submission" date="2022-08" db="UniProtKB">
        <authorList>
            <consortium name="EnsemblMetazoa"/>
        </authorList>
    </citation>
    <scope>IDENTIFICATION</scope>
    <source>
        <strain evidence="3">05x7-T-G4-1.051#20</strain>
    </source>
</reference>
<dbReference type="GO" id="GO:0003677">
    <property type="term" value="F:DNA binding"/>
    <property type="evidence" value="ECO:0007669"/>
    <property type="project" value="InterPro"/>
</dbReference>
<dbReference type="AlphaFoldDB" id="A0A8W8JHM5"/>
<keyword evidence="4" id="KW-1185">Reference proteome</keyword>
<proteinExistence type="predicted"/>
<dbReference type="OrthoDB" id="6145767at2759"/>
<feature type="domain" description="BEN" evidence="2">
    <location>
        <begin position="108"/>
        <end position="201"/>
    </location>
</feature>
<name>A0A8W8JHM5_MAGGI</name>
<keyword evidence="1" id="KW-0175">Coiled coil</keyword>
<dbReference type="InterPro" id="IPR018379">
    <property type="entry name" value="BEN_domain"/>
</dbReference>
<protein>
    <recommendedName>
        <fullName evidence="2">BEN domain-containing protein</fullName>
    </recommendedName>
</protein>
<evidence type="ECO:0000256" key="1">
    <source>
        <dbReference type="SAM" id="Coils"/>
    </source>
</evidence>
<evidence type="ECO:0000259" key="2">
    <source>
        <dbReference type="PROSITE" id="PS51457"/>
    </source>
</evidence>
<evidence type="ECO:0000313" key="3">
    <source>
        <dbReference type="EnsemblMetazoa" id="G18571.1:cds"/>
    </source>
</evidence>
<dbReference type="PROSITE" id="PS51457">
    <property type="entry name" value="BEN"/>
    <property type="match status" value="1"/>
</dbReference>
<feature type="coiled-coil region" evidence="1">
    <location>
        <begin position="33"/>
        <end position="67"/>
    </location>
</feature>
<dbReference type="EnsemblMetazoa" id="G18571.1">
    <property type="protein sequence ID" value="G18571.1:cds"/>
    <property type="gene ID" value="G18571"/>
</dbReference>
<accession>A0A8W8JHM5</accession>
<sequence>MKFLTASLQGKKSGSYLTTHADEMETIPTEDEIEKCKSALKEKEQGVNAVQKKLAEMEKELETLRSTSCTCATSQPGEWKTQKNGLPRAGVIPKDLAEKSGMMELMPNSGVFVYPKDIRLSGKKESGTAMARYLMSVFYTNEELVLRGNLMGTNGKNGLNRQIVNTIIAFAVIKGKDTESAIKYSMRTKISALISHERKKTNVDN</sequence>